<dbReference type="RefSeq" id="WP_148752537.1">
    <property type="nucleotide sequence ID" value="NZ_VSSR01000029.1"/>
</dbReference>
<dbReference type="Proteomes" id="UP000324853">
    <property type="component" value="Unassembled WGS sequence"/>
</dbReference>
<dbReference type="Gene3D" id="2.60.40.1880">
    <property type="entry name" value="Invasion associated locus B (IalB) protein"/>
    <property type="match status" value="1"/>
</dbReference>
<dbReference type="AlphaFoldDB" id="A0A5S4WRZ9"/>
<dbReference type="EMBL" id="VSSR01000029">
    <property type="protein sequence ID" value="TYL83382.1"/>
    <property type="molecule type" value="Genomic_DNA"/>
</dbReference>
<sequence>MIDADSTPWPRHTRACLSILFAAAIAGPASVRNVAAQDQARDAKPAKIAPRGQREAKDITFGDWQKLCFKPGGAPALCRTSITGKFPTGQSAVRLDLIERDGDRTARLQLFVPVGMYLQQPAKLTVDRGHSRLLPYTWCLTNACIAADATDSKFIKDMEAGKVLVLEVTDSNLLSLTTSLPLAQFASVHNGAPAQTLEQDIEE</sequence>
<name>A0A5S4WRZ9_9BRAD</name>
<dbReference type="OrthoDB" id="8017994at2"/>
<reference evidence="1 2" key="1">
    <citation type="submission" date="2019-08" db="EMBL/GenBank/DDBJ databases">
        <title>Bradyrhizobium hipponensis sp. nov., a rhizobium isolated from a Lupinus angustifolius root nodule in Tunisia.</title>
        <authorList>
            <person name="Off K."/>
            <person name="Rejili M."/>
            <person name="Mars M."/>
            <person name="Brachmann A."/>
            <person name="Marin M."/>
        </authorList>
    </citation>
    <scope>NUCLEOTIDE SEQUENCE [LARGE SCALE GENOMIC DNA]</scope>
    <source>
        <strain evidence="1 2">CTAW11</strain>
    </source>
</reference>
<keyword evidence="2" id="KW-1185">Reference proteome</keyword>
<gene>
    <name evidence="1" type="ORF">FXB38_19220</name>
</gene>
<evidence type="ECO:0000313" key="2">
    <source>
        <dbReference type="Proteomes" id="UP000324853"/>
    </source>
</evidence>
<evidence type="ECO:0000313" key="1">
    <source>
        <dbReference type="EMBL" id="TYL83382.1"/>
    </source>
</evidence>
<proteinExistence type="predicted"/>
<accession>A0A5S4WRZ9</accession>
<dbReference type="InterPro" id="IPR010642">
    <property type="entry name" value="Invasion_prot_B"/>
</dbReference>
<dbReference type="Pfam" id="PF06776">
    <property type="entry name" value="IalB"/>
    <property type="match status" value="1"/>
</dbReference>
<comment type="caution">
    <text evidence="1">The sequence shown here is derived from an EMBL/GenBank/DDBJ whole genome shotgun (WGS) entry which is preliminary data.</text>
</comment>
<organism evidence="1 2">
    <name type="scientific">Bradyrhizobium cytisi</name>
    <dbReference type="NCBI Taxonomy" id="515489"/>
    <lineage>
        <taxon>Bacteria</taxon>
        <taxon>Pseudomonadati</taxon>
        <taxon>Pseudomonadota</taxon>
        <taxon>Alphaproteobacteria</taxon>
        <taxon>Hyphomicrobiales</taxon>
        <taxon>Nitrobacteraceae</taxon>
        <taxon>Bradyrhizobium</taxon>
    </lineage>
</organism>
<dbReference type="InterPro" id="IPR038696">
    <property type="entry name" value="IalB_sf"/>
</dbReference>
<protein>
    <submittedName>
        <fullName evidence="1">Invasion associated locus B family protein</fullName>
    </submittedName>
</protein>